<evidence type="ECO:0000313" key="11">
    <source>
        <dbReference type="EMBL" id="KAK2162550.1"/>
    </source>
</evidence>
<dbReference type="SMART" id="SM01081">
    <property type="entry name" value="CHB_HEX"/>
    <property type="match status" value="1"/>
</dbReference>
<dbReference type="SUPFAM" id="SSF49384">
    <property type="entry name" value="Carbohydrate-binding domain"/>
    <property type="match status" value="1"/>
</dbReference>
<evidence type="ECO:0000256" key="3">
    <source>
        <dbReference type="ARBA" id="ARBA00012663"/>
    </source>
</evidence>
<reference evidence="11" key="1">
    <citation type="journal article" date="2023" name="Mol. Biol. Evol.">
        <title>Third-Generation Sequencing Reveals the Adaptive Role of the Epigenome in Three Deep-Sea Polychaetes.</title>
        <authorList>
            <person name="Perez M."/>
            <person name="Aroh O."/>
            <person name="Sun Y."/>
            <person name="Lan Y."/>
            <person name="Juniper S.K."/>
            <person name="Young C.R."/>
            <person name="Angers B."/>
            <person name="Qian P.Y."/>
        </authorList>
    </citation>
    <scope>NUCLEOTIDE SEQUENCE</scope>
    <source>
        <strain evidence="11">P08H-3</strain>
    </source>
</reference>
<dbReference type="Pfam" id="PF02838">
    <property type="entry name" value="Glyco_hydro_20b"/>
    <property type="match status" value="1"/>
</dbReference>
<dbReference type="Proteomes" id="UP001208570">
    <property type="component" value="Unassembled WGS sequence"/>
</dbReference>
<dbReference type="GO" id="GO:0005975">
    <property type="term" value="P:carbohydrate metabolic process"/>
    <property type="evidence" value="ECO:0007669"/>
    <property type="project" value="InterPro"/>
</dbReference>
<dbReference type="InterPro" id="IPR029018">
    <property type="entry name" value="Hex-like_dom2"/>
</dbReference>
<feature type="active site" description="Proton donor" evidence="8">
    <location>
        <position position="632"/>
    </location>
</feature>
<dbReference type="Pfam" id="PF00728">
    <property type="entry name" value="Glyco_hydro_20"/>
    <property type="match status" value="1"/>
</dbReference>
<evidence type="ECO:0000256" key="9">
    <source>
        <dbReference type="SAM" id="MobiDB-lite"/>
    </source>
</evidence>
<dbReference type="InterPro" id="IPR008965">
    <property type="entry name" value="CBM2/CBM3_carb-bd_dom_sf"/>
</dbReference>
<dbReference type="SUPFAM" id="SSF55545">
    <property type="entry name" value="beta-N-acetylhexosaminidase-like domain"/>
    <property type="match status" value="1"/>
</dbReference>
<dbReference type="EC" id="3.2.1.52" evidence="3"/>
<dbReference type="InterPro" id="IPR025705">
    <property type="entry name" value="Beta_hexosaminidase_sua/sub"/>
</dbReference>
<evidence type="ECO:0000256" key="5">
    <source>
        <dbReference type="ARBA" id="ARBA00023295"/>
    </source>
</evidence>
<dbReference type="InterPro" id="IPR017853">
    <property type="entry name" value="GH"/>
</dbReference>
<dbReference type="GO" id="GO:0004563">
    <property type="term" value="F:beta-N-acetylhexosaminidase activity"/>
    <property type="evidence" value="ECO:0007669"/>
    <property type="project" value="UniProtKB-EC"/>
</dbReference>
<proteinExistence type="inferred from homology"/>
<accession>A0AAD9NA58</accession>
<dbReference type="PANTHER" id="PTHR22600:SF57">
    <property type="entry name" value="BETA-N-ACETYLHEXOSAMINIDASE"/>
    <property type="match status" value="1"/>
</dbReference>
<evidence type="ECO:0000256" key="7">
    <source>
        <dbReference type="ARBA" id="ARBA00033000"/>
    </source>
</evidence>
<dbReference type="InterPro" id="IPR004867">
    <property type="entry name" value="CHB_C_dom"/>
</dbReference>
<comment type="similarity">
    <text evidence="2">Belongs to the glycosyl hydrolase 20 family.</text>
</comment>
<dbReference type="InterPro" id="IPR004866">
    <property type="entry name" value="CHB/HEX_N_dom"/>
</dbReference>
<dbReference type="Gene3D" id="2.60.40.10">
    <property type="entry name" value="Immunoglobulins"/>
    <property type="match status" value="1"/>
</dbReference>
<dbReference type="SUPFAM" id="SSF51445">
    <property type="entry name" value="(Trans)glycosidases"/>
    <property type="match status" value="1"/>
</dbReference>
<evidence type="ECO:0000256" key="1">
    <source>
        <dbReference type="ARBA" id="ARBA00001231"/>
    </source>
</evidence>
<dbReference type="PANTHER" id="PTHR22600">
    <property type="entry name" value="BETA-HEXOSAMINIDASE"/>
    <property type="match status" value="1"/>
</dbReference>
<evidence type="ECO:0000256" key="2">
    <source>
        <dbReference type="ARBA" id="ARBA00006285"/>
    </source>
</evidence>
<dbReference type="InterPro" id="IPR014756">
    <property type="entry name" value="Ig_E-set"/>
</dbReference>
<dbReference type="GO" id="GO:0016020">
    <property type="term" value="C:membrane"/>
    <property type="evidence" value="ECO:0007669"/>
    <property type="project" value="TreeGrafter"/>
</dbReference>
<comment type="caution">
    <text evidence="11">The sequence shown here is derived from an EMBL/GenBank/DDBJ whole genome shotgun (WGS) entry which is preliminary data.</text>
</comment>
<dbReference type="InterPro" id="IPR013783">
    <property type="entry name" value="Ig-like_fold"/>
</dbReference>
<dbReference type="Gene3D" id="2.60.40.290">
    <property type="match status" value="1"/>
</dbReference>
<dbReference type="GO" id="GO:0030203">
    <property type="term" value="P:glycosaminoglycan metabolic process"/>
    <property type="evidence" value="ECO:0007669"/>
    <property type="project" value="TreeGrafter"/>
</dbReference>
<keyword evidence="12" id="KW-1185">Reference proteome</keyword>
<feature type="domain" description="Chitobiase/beta-hexosaminidases N-terminal" evidence="10">
    <location>
        <begin position="131"/>
        <end position="292"/>
    </location>
</feature>
<dbReference type="SUPFAM" id="SSF81296">
    <property type="entry name" value="E set domains"/>
    <property type="match status" value="1"/>
</dbReference>
<sequence length="1134" mass="127281">MATNGSGSFCAAFGCSNRKNIIVSRGSLPDEEESCRVSVTRHRNRPRSFVLVDSKKCLTFDRLFGSSDDRKKCTFLERPTVSCVGQQIGPKRPPREVYRSINMWKEVVFVVFCQLVGRTIANQELVDNMARYIALNYSIVDNFVNTWLTFDAELTLTNTGPDIPAGNNTAWSLYFSHSSLIEPDRIYPDGAELTGTGLKVYNVNGYLYRIVPIASFRGIPRNKGLKIPFQANGANVARTDVMPNWYMVAPNAQPRTIDSTSGNDLNFVGAYDTKRKYKRTVGDLYNPYTAIDRFTLFAYHGKSGAKRIIPTPVSENLDSIKTMKITGADWVVVVGNELLTSDGQHLADKLKTIAIKANEAPPNRYIELDLDPSLRTPESYTMVSDYDKQTITVKGSDSAGVFYGIQTVLSLASLDGTVPNGQVTDHPRFEYRGMHIDVARNFRTVEDIKKLLEVMAMYKMNKFHIHLCDDEGWRLEVPGLPELTEIASRRCHDETGLECLMPQLGSPPGLGNNPGIGYYTVDDYKEILRYANNRHIEVIPEFDMPGHSHAAINAMLARYNKYEKTDMTTAKEYLLSDPEDTSVYHTQQNFNDDAINPCLDSSYKFVERIVSHIKDVHSTIQPLKIYHFGGDEVAEGAWMKSPACRGRANTTSLLKEEFVSKVAEIVGKAGLELAGWEDGFSKHDGDNVLPMDLNQLQVTKAYGYFWNNVWEWGNGERAYVSANAGYKVILSHATNMYFDHPYEPDPEDRGYYWATRAIDTKRTFGYIPDTIYDNIDIGTMGNKITKSEICSMFKCTELQSGKEQNIIGIQGQIWTEVTRTQENFEYMIFPRMLALAERAWHKASWESISDVTKRNKERDADWQAFANGLGSKELARLDELGITYAIRPPGASFHKASSRLEAVAEFPGLPIWYSLDDGVTWSEYKSKVTLSNGELCGNSELVMIAKSPDYRRQSRSVTLQISGSCTGSGIASGNVLQMSHSVTQGVIKLFCMLNQPEPGEGGRMLLKHAGVQCSPFCVIGLEFHRKEFFPGNAIEIVTPRWGQVNKIWVSERIDPVYYRSEGLDFLVDDLIDASKGSGTSGSDYLNDTQWRAPPRGVARTNGSDNLRDIFPDLSVLVRAYPPTKQELNLQNELL</sequence>
<dbReference type="InterPro" id="IPR015883">
    <property type="entry name" value="Glyco_hydro_20_cat"/>
</dbReference>
<keyword evidence="5" id="KW-0326">Glycosidase</keyword>
<dbReference type="InterPro" id="IPR015882">
    <property type="entry name" value="HEX_bac_N"/>
</dbReference>
<evidence type="ECO:0000256" key="8">
    <source>
        <dbReference type="PIRSR" id="PIRSR625705-1"/>
    </source>
</evidence>
<organism evidence="11 12">
    <name type="scientific">Paralvinella palmiformis</name>
    <dbReference type="NCBI Taxonomy" id="53620"/>
    <lineage>
        <taxon>Eukaryota</taxon>
        <taxon>Metazoa</taxon>
        <taxon>Spiralia</taxon>
        <taxon>Lophotrochozoa</taxon>
        <taxon>Annelida</taxon>
        <taxon>Polychaeta</taxon>
        <taxon>Sedentaria</taxon>
        <taxon>Canalipalpata</taxon>
        <taxon>Terebellida</taxon>
        <taxon>Terebelliformia</taxon>
        <taxon>Alvinellidae</taxon>
        <taxon>Paralvinella</taxon>
    </lineage>
</organism>
<evidence type="ECO:0000256" key="6">
    <source>
        <dbReference type="ARBA" id="ARBA00030512"/>
    </source>
</evidence>
<dbReference type="AlphaFoldDB" id="A0AAD9NA58"/>
<keyword evidence="4" id="KW-0378">Hydrolase</keyword>
<dbReference type="Pfam" id="PF03173">
    <property type="entry name" value="CHB_HEX"/>
    <property type="match status" value="1"/>
</dbReference>
<name>A0AAD9NA58_9ANNE</name>
<evidence type="ECO:0000313" key="12">
    <source>
        <dbReference type="Proteomes" id="UP001208570"/>
    </source>
</evidence>
<evidence type="ECO:0000256" key="4">
    <source>
        <dbReference type="ARBA" id="ARBA00022801"/>
    </source>
</evidence>
<dbReference type="GO" id="GO:0030247">
    <property type="term" value="F:polysaccharide binding"/>
    <property type="evidence" value="ECO:0007669"/>
    <property type="project" value="InterPro"/>
</dbReference>
<dbReference type="Pfam" id="PF03174">
    <property type="entry name" value="CHB_HEX_C"/>
    <property type="match status" value="1"/>
</dbReference>
<feature type="region of interest" description="Disordered" evidence="9">
    <location>
        <begin position="1078"/>
        <end position="1103"/>
    </location>
</feature>
<feature type="compositionally biased region" description="Polar residues" evidence="9">
    <location>
        <begin position="1078"/>
        <end position="1089"/>
    </location>
</feature>
<protein>
    <recommendedName>
        <fullName evidence="3">beta-N-acetylhexosaminidase</fullName>
        <ecNumber evidence="3">3.2.1.52</ecNumber>
    </recommendedName>
    <alternativeName>
        <fullName evidence="6">Beta-N-acetylhexosaminidase</fullName>
    </alternativeName>
    <alternativeName>
        <fullName evidence="7">N-acetyl-beta-glucosaminidase</fullName>
    </alternativeName>
</protein>
<dbReference type="PRINTS" id="PR00738">
    <property type="entry name" value="GLHYDRLASE20"/>
</dbReference>
<dbReference type="Gene3D" id="3.30.379.10">
    <property type="entry name" value="Chitobiase/beta-hexosaminidase domain 2-like"/>
    <property type="match status" value="1"/>
</dbReference>
<dbReference type="EMBL" id="JAODUP010000096">
    <property type="protein sequence ID" value="KAK2162550.1"/>
    <property type="molecule type" value="Genomic_DNA"/>
</dbReference>
<dbReference type="Gene3D" id="3.20.20.80">
    <property type="entry name" value="Glycosidases"/>
    <property type="match status" value="1"/>
</dbReference>
<comment type="catalytic activity">
    <reaction evidence="1">
        <text>Hydrolysis of terminal non-reducing N-acetyl-D-hexosamine residues in N-acetyl-beta-D-hexosaminides.</text>
        <dbReference type="EC" id="3.2.1.52"/>
    </reaction>
</comment>
<dbReference type="InterPro" id="IPR012291">
    <property type="entry name" value="CBM2_carb-bd_dom_sf"/>
</dbReference>
<gene>
    <name evidence="11" type="ORF">LSH36_96g00023</name>
</gene>
<evidence type="ECO:0000259" key="10">
    <source>
        <dbReference type="SMART" id="SM01081"/>
    </source>
</evidence>